<dbReference type="GO" id="GO:0004674">
    <property type="term" value="F:protein serine/threonine kinase activity"/>
    <property type="evidence" value="ECO:0007669"/>
    <property type="project" value="TreeGrafter"/>
</dbReference>
<gene>
    <name evidence="2" type="ORF">NEOLEDRAFT_1060845</name>
</gene>
<dbReference type="GO" id="GO:0005524">
    <property type="term" value="F:ATP binding"/>
    <property type="evidence" value="ECO:0007669"/>
    <property type="project" value="InterPro"/>
</dbReference>
<keyword evidence="2" id="KW-0808">Transferase</keyword>
<proteinExistence type="predicted"/>
<dbReference type="Gene3D" id="1.10.510.10">
    <property type="entry name" value="Transferase(Phosphotransferase) domain 1"/>
    <property type="match status" value="1"/>
</dbReference>
<evidence type="ECO:0000313" key="2">
    <source>
        <dbReference type="EMBL" id="KZT27465.1"/>
    </source>
</evidence>
<dbReference type="PANTHER" id="PTHR44329:SF214">
    <property type="entry name" value="PROTEIN KINASE DOMAIN-CONTAINING PROTEIN"/>
    <property type="match status" value="1"/>
</dbReference>
<sequence>MNAPFQSGISYLLVLLALERKQDLHKVLLKDKIVLSRRDPVAGGGFADIFHATMRGQPVAAKRPRAHLLPIERAVRLWKDLLREVVIWHSVRHDNILPFLGIDCDASTSMFCMVSPWMCNGTIMEFIRKHPNVDIWNLLLETAKGLAYLHQCNVVHGDLRGGNILIDDDGHARLADFGLASIADQTKAYTSTSARRGSAKWMAPELHFPSSHFRRTPASDIYAYGCVCIEVFTLEGPFPEYNDGGFLFELDRGIRLERQAIKSRAGKVMPDLLWHIIWRCCSSRSSDRPAVTELAS</sequence>
<dbReference type="InParanoid" id="A0A165U0N3"/>
<dbReference type="PROSITE" id="PS50011">
    <property type="entry name" value="PROTEIN_KINASE_DOM"/>
    <property type="match status" value="1"/>
</dbReference>
<dbReference type="InterPro" id="IPR051681">
    <property type="entry name" value="Ser/Thr_Kinases-Pseudokinases"/>
</dbReference>
<feature type="non-terminal residue" evidence="2">
    <location>
        <position position="296"/>
    </location>
</feature>
<accession>A0A165U0N3</accession>
<evidence type="ECO:0000259" key="1">
    <source>
        <dbReference type="PROSITE" id="PS50011"/>
    </source>
</evidence>
<dbReference type="PROSITE" id="PS00109">
    <property type="entry name" value="PROTEIN_KINASE_TYR"/>
    <property type="match status" value="1"/>
</dbReference>
<reference evidence="2 3" key="1">
    <citation type="journal article" date="2016" name="Mol. Biol. Evol.">
        <title>Comparative Genomics of Early-Diverging Mushroom-Forming Fungi Provides Insights into the Origins of Lignocellulose Decay Capabilities.</title>
        <authorList>
            <person name="Nagy L.G."/>
            <person name="Riley R."/>
            <person name="Tritt A."/>
            <person name="Adam C."/>
            <person name="Daum C."/>
            <person name="Floudas D."/>
            <person name="Sun H."/>
            <person name="Yadav J.S."/>
            <person name="Pangilinan J."/>
            <person name="Larsson K.H."/>
            <person name="Matsuura K."/>
            <person name="Barry K."/>
            <person name="Labutti K."/>
            <person name="Kuo R."/>
            <person name="Ohm R.A."/>
            <person name="Bhattacharya S.S."/>
            <person name="Shirouzu T."/>
            <person name="Yoshinaga Y."/>
            <person name="Martin F.M."/>
            <person name="Grigoriev I.V."/>
            <person name="Hibbett D.S."/>
        </authorList>
    </citation>
    <scope>NUCLEOTIDE SEQUENCE [LARGE SCALE GENOMIC DNA]</scope>
    <source>
        <strain evidence="2 3">HHB14362 ss-1</strain>
    </source>
</reference>
<dbReference type="EMBL" id="KV425562">
    <property type="protein sequence ID" value="KZT27465.1"/>
    <property type="molecule type" value="Genomic_DNA"/>
</dbReference>
<dbReference type="STRING" id="1314782.A0A165U0N3"/>
<organism evidence="2 3">
    <name type="scientific">Neolentinus lepideus HHB14362 ss-1</name>
    <dbReference type="NCBI Taxonomy" id="1314782"/>
    <lineage>
        <taxon>Eukaryota</taxon>
        <taxon>Fungi</taxon>
        <taxon>Dikarya</taxon>
        <taxon>Basidiomycota</taxon>
        <taxon>Agaricomycotina</taxon>
        <taxon>Agaricomycetes</taxon>
        <taxon>Gloeophyllales</taxon>
        <taxon>Gloeophyllaceae</taxon>
        <taxon>Neolentinus</taxon>
    </lineage>
</organism>
<keyword evidence="2" id="KW-0418">Kinase</keyword>
<dbReference type="Proteomes" id="UP000076761">
    <property type="component" value="Unassembled WGS sequence"/>
</dbReference>
<dbReference type="InterPro" id="IPR001245">
    <property type="entry name" value="Ser-Thr/Tyr_kinase_cat_dom"/>
</dbReference>
<dbReference type="InterPro" id="IPR000719">
    <property type="entry name" value="Prot_kinase_dom"/>
</dbReference>
<evidence type="ECO:0000313" key="3">
    <source>
        <dbReference type="Proteomes" id="UP000076761"/>
    </source>
</evidence>
<dbReference type="PANTHER" id="PTHR44329">
    <property type="entry name" value="SERINE/THREONINE-PROTEIN KINASE TNNI3K-RELATED"/>
    <property type="match status" value="1"/>
</dbReference>
<dbReference type="InterPro" id="IPR011009">
    <property type="entry name" value="Kinase-like_dom_sf"/>
</dbReference>
<dbReference type="SUPFAM" id="SSF56112">
    <property type="entry name" value="Protein kinase-like (PK-like)"/>
    <property type="match status" value="1"/>
</dbReference>
<dbReference type="PIRSF" id="PIRSF000654">
    <property type="entry name" value="Integrin-linked_kinase"/>
    <property type="match status" value="1"/>
</dbReference>
<name>A0A165U0N3_9AGAM</name>
<feature type="domain" description="Protein kinase" evidence="1">
    <location>
        <begin position="35"/>
        <end position="296"/>
    </location>
</feature>
<dbReference type="Pfam" id="PF07714">
    <property type="entry name" value="PK_Tyr_Ser-Thr"/>
    <property type="match status" value="1"/>
</dbReference>
<protein>
    <submittedName>
        <fullName evidence="2">Kinase-like protein</fullName>
    </submittedName>
</protein>
<dbReference type="AlphaFoldDB" id="A0A165U0N3"/>
<dbReference type="OrthoDB" id="346907at2759"/>
<dbReference type="InterPro" id="IPR008266">
    <property type="entry name" value="Tyr_kinase_AS"/>
</dbReference>
<keyword evidence="3" id="KW-1185">Reference proteome</keyword>